<reference evidence="2 3" key="1">
    <citation type="submission" date="2022-12" db="EMBL/GenBank/DDBJ databases">
        <title>Genomic features and morphological characterization of a novel Knufia sp. strain isolated from spacecraft assembly facility.</title>
        <authorList>
            <person name="Teixeira M."/>
            <person name="Chander A.M."/>
            <person name="Stajich J.E."/>
            <person name="Venkateswaran K."/>
        </authorList>
    </citation>
    <scope>NUCLEOTIDE SEQUENCE [LARGE SCALE GENOMIC DNA]</scope>
    <source>
        <strain evidence="2 3">FJI-L2-BK-P2</strain>
    </source>
</reference>
<comment type="caution">
    <text evidence="2">The sequence shown here is derived from an EMBL/GenBank/DDBJ whole genome shotgun (WGS) entry which is preliminary data.</text>
</comment>
<dbReference type="Proteomes" id="UP001316803">
    <property type="component" value="Unassembled WGS sequence"/>
</dbReference>
<accession>A0AAN8EAL3</accession>
<keyword evidence="3" id="KW-1185">Reference proteome</keyword>
<name>A0AAN8EAL3_9EURO</name>
<evidence type="ECO:0000313" key="3">
    <source>
        <dbReference type="Proteomes" id="UP001316803"/>
    </source>
</evidence>
<proteinExistence type="predicted"/>
<evidence type="ECO:0000256" key="1">
    <source>
        <dbReference type="SAM" id="MobiDB-lite"/>
    </source>
</evidence>
<protein>
    <submittedName>
        <fullName evidence="2">Uncharacterized protein</fullName>
    </submittedName>
</protein>
<gene>
    <name evidence="2" type="ORF">OHC33_008661</name>
</gene>
<feature type="region of interest" description="Disordered" evidence="1">
    <location>
        <begin position="479"/>
        <end position="501"/>
    </location>
</feature>
<sequence length="501" mass="57438">MYGEAMHDLWGQDRAEDAFLLHNYLVSKGDLPSKFEDIKPFMVHLATEGHDPRSFLRRLAAAGAYFAGQGIQAFNMEKYEPGAATRLGQSNKISDSFAAKAFATKPLSFLFVLRSLQAFGLAQIGPQAIRELGLAASDLDDLAERLARLDELGIDTGSSNYSMIVRKLCSAKEHTLLQQVLRTDMHHEVFESRPLLVRLLSDHLHNAQWDQVNLLLVVLNNGDTQQLSTQAKHELFETAMIQPRTMLGLATSNSAGLSTFYRHDLHYTVVKLLDSLRAMKRERRRRSSRLAMARFTAGFMQDAVAALGHMKSHHWRVLFAQLGQLGALDDVATLSHWVAKTVTQESQNDMVNREGVAFHVHYLEKLFDGKYQAAVMHWAMKRSMTSRLRAEDQRWKSSLLFLKHLEQEFGVVTRLDAIRKVVVMRCRYLRHRRQYRLFRSPVGFCSEVIRFMHSQWSLSDSYKKQQMAVALRSLATQKKRRKSFPRREGPRIPRMKLRGQQ</sequence>
<evidence type="ECO:0000313" key="2">
    <source>
        <dbReference type="EMBL" id="KAK5950193.1"/>
    </source>
</evidence>
<dbReference type="AlphaFoldDB" id="A0AAN8EAL3"/>
<dbReference type="EMBL" id="JAKLMC020000028">
    <property type="protein sequence ID" value="KAK5950193.1"/>
    <property type="molecule type" value="Genomic_DNA"/>
</dbReference>
<organism evidence="2 3">
    <name type="scientific">Knufia fluminis</name>
    <dbReference type="NCBI Taxonomy" id="191047"/>
    <lineage>
        <taxon>Eukaryota</taxon>
        <taxon>Fungi</taxon>
        <taxon>Dikarya</taxon>
        <taxon>Ascomycota</taxon>
        <taxon>Pezizomycotina</taxon>
        <taxon>Eurotiomycetes</taxon>
        <taxon>Chaetothyriomycetidae</taxon>
        <taxon>Chaetothyriales</taxon>
        <taxon>Trichomeriaceae</taxon>
        <taxon>Knufia</taxon>
    </lineage>
</organism>